<dbReference type="AlphaFoldDB" id="A0A8J2YLP9"/>
<keyword evidence="3" id="KW-0808">Transferase</keyword>
<protein>
    <submittedName>
        <fullName evidence="8">PTS cellobiose transporter subunit IIA</fullName>
    </submittedName>
</protein>
<name>A0A8J2YLP9_9BACL</name>
<dbReference type="SUPFAM" id="SSF46973">
    <property type="entry name" value="Enzyme IIa from lactose specific PTS, IIa-lac"/>
    <property type="match status" value="1"/>
</dbReference>
<keyword evidence="9" id="KW-1185">Reference proteome</keyword>
<evidence type="ECO:0000256" key="1">
    <source>
        <dbReference type="ARBA" id="ARBA00022448"/>
    </source>
</evidence>
<comment type="caution">
    <text evidence="8">The sequence shown here is derived from an EMBL/GenBank/DDBJ whole genome shotgun (WGS) entry which is preliminary data.</text>
</comment>
<dbReference type="PIRSF" id="PIRSF000699">
    <property type="entry name" value="PTS_IILac_III"/>
    <property type="match status" value="1"/>
</dbReference>
<dbReference type="Pfam" id="PF02255">
    <property type="entry name" value="PTS_IIA"/>
    <property type="match status" value="1"/>
</dbReference>
<keyword evidence="6" id="KW-0479">Metal-binding</keyword>
<keyword evidence="2" id="KW-0762">Sugar transport</keyword>
<dbReference type="InterPro" id="IPR036542">
    <property type="entry name" value="PTS_IIA_lac/cel_sf"/>
</dbReference>
<evidence type="ECO:0000256" key="7">
    <source>
        <dbReference type="PROSITE-ProRule" id="PRU00418"/>
    </source>
</evidence>
<evidence type="ECO:0000256" key="6">
    <source>
        <dbReference type="PIRSR" id="PIRSR000699-2"/>
    </source>
</evidence>
<feature type="binding site" evidence="6">
    <location>
        <position position="78"/>
    </location>
    <ligand>
        <name>Mg(2+)</name>
        <dbReference type="ChEBI" id="CHEBI:18420"/>
        <note>ligand shared between all trimeric partners</note>
    </ligand>
</feature>
<gene>
    <name evidence="8" type="ORF">GCM10011391_34190</name>
</gene>
<dbReference type="RefSeq" id="WP_188697268.1">
    <property type="nucleotide sequence ID" value="NZ_BMIR01000021.1"/>
</dbReference>
<keyword evidence="1" id="KW-0813">Transport</keyword>
<organism evidence="8 9">
    <name type="scientific">Pullulanibacillus camelliae</name>
    <dbReference type="NCBI Taxonomy" id="1707096"/>
    <lineage>
        <taxon>Bacteria</taxon>
        <taxon>Bacillati</taxon>
        <taxon>Bacillota</taxon>
        <taxon>Bacilli</taxon>
        <taxon>Bacillales</taxon>
        <taxon>Sporolactobacillaceae</taxon>
        <taxon>Pullulanibacillus</taxon>
    </lineage>
</organism>
<evidence type="ECO:0000256" key="3">
    <source>
        <dbReference type="ARBA" id="ARBA00022679"/>
    </source>
</evidence>
<evidence type="ECO:0000313" key="9">
    <source>
        <dbReference type="Proteomes" id="UP000628775"/>
    </source>
</evidence>
<dbReference type="EMBL" id="BMIR01000021">
    <property type="protein sequence ID" value="GGE52499.1"/>
    <property type="molecule type" value="Genomic_DNA"/>
</dbReference>
<dbReference type="PANTHER" id="PTHR34382:SF7">
    <property type="entry name" value="PTS SYSTEM N,N'-DIACETYLCHITOBIOSE-SPECIFIC EIIA COMPONENT"/>
    <property type="match status" value="1"/>
</dbReference>
<sequence>MSLEEQAMRLILFAGDAKCLCQEAITIAKKEEFTRALDLLEEARIHLLKAHNIQTQLISEEAKGISMDINLILIHAEDHLMNAINFRDMAVEHIQLYQEMNDLKREVEKLKCLK</sequence>
<keyword evidence="6" id="KW-0460">Magnesium</keyword>
<keyword evidence="4" id="KW-0598">Phosphotransferase system</keyword>
<dbReference type="GO" id="GO:0009401">
    <property type="term" value="P:phosphoenolpyruvate-dependent sugar phosphotransferase system"/>
    <property type="evidence" value="ECO:0007669"/>
    <property type="project" value="UniProtKB-KW"/>
</dbReference>
<dbReference type="Gene3D" id="1.20.58.80">
    <property type="entry name" value="Phosphotransferase system, lactose/cellobiose-type IIA subunit"/>
    <property type="match status" value="1"/>
</dbReference>
<accession>A0A8J2YLP9</accession>
<dbReference type="InterPro" id="IPR003188">
    <property type="entry name" value="PTS_IIA_lac/cel"/>
</dbReference>
<dbReference type="Proteomes" id="UP000628775">
    <property type="component" value="Unassembled WGS sequence"/>
</dbReference>
<proteinExistence type="predicted"/>
<evidence type="ECO:0000256" key="2">
    <source>
        <dbReference type="ARBA" id="ARBA00022597"/>
    </source>
</evidence>
<evidence type="ECO:0000256" key="4">
    <source>
        <dbReference type="ARBA" id="ARBA00022683"/>
    </source>
</evidence>
<reference evidence="8" key="2">
    <citation type="submission" date="2020-09" db="EMBL/GenBank/DDBJ databases">
        <authorList>
            <person name="Sun Q."/>
            <person name="Zhou Y."/>
        </authorList>
    </citation>
    <scope>NUCLEOTIDE SEQUENCE</scope>
    <source>
        <strain evidence="8">CGMCC 1.15371</strain>
    </source>
</reference>
<dbReference type="GO" id="GO:0046872">
    <property type="term" value="F:metal ion binding"/>
    <property type="evidence" value="ECO:0007669"/>
    <property type="project" value="UniProtKB-KW"/>
</dbReference>
<dbReference type="PANTHER" id="PTHR34382">
    <property type="entry name" value="PTS SYSTEM N,N'-DIACETYLCHITOBIOSE-SPECIFIC EIIA COMPONENT"/>
    <property type="match status" value="1"/>
</dbReference>
<evidence type="ECO:0000313" key="8">
    <source>
        <dbReference type="EMBL" id="GGE52499.1"/>
    </source>
</evidence>
<comment type="cofactor">
    <cofactor evidence="6">
        <name>Mg(2+)</name>
        <dbReference type="ChEBI" id="CHEBI:18420"/>
    </cofactor>
    <text evidence="6">Binds 1 Mg(2+) ion per trimer.</text>
</comment>
<feature type="active site" description="Tele-phosphohistidine intermediate" evidence="5">
    <location>
        <position position="75"/>
    </location>
</feature>
<reference evidence="8" key="1">
    <citation type="journal article" date="2014" name="Int. J. Syst. Evol. Microbiol.">
        <title>Complete genome sequence of Corynebacterium casei LMG S-19264T (=DSM 44701T), isolated from a smear-ripened cheese.</title>
        <authorList>
            <consortium name="US DOE Joint Genome Institute (JGI-PGF)"/>
            <person name="Walter F."/>
            <person name="Albersmeier A."/>
            <person name="Kalinowski J."/>
            <person name="Ruckert C."/>
        </authorList>
    </citation>
    <scope>NUCLEOTIDE SEQUENCE</scope>
    <source>
        <strain evidence="8">CGMCC 1.15371</strain>
    </source>
</reference>
<feature type="modified residue" description="Phosphohistidine; by HPr" evidence="7">
    <location>
        <position position="75"/>
    </location>
</feature>
<dbReference type="PROSITE" id="PS51095">
    <property type="entry name" value="PTS_EIIA_TYPE_3"/>
    <property type="match status" value="1"/>
</dbReference>
<dbReference type="GO" id="GO:0016740">
    <property type="term" value="F:transferase activity"/>
    <property type="evidence" value="ECO:0007669"/>
    <property type="project" value="UniProtKB-KW"/>
</dbReference>
<evidence type="ECO:0000256" key="5">
    <source>
        <dbReference type="PIRSR" id="PIRSR000699-1"/>
    </source>
</evidence>